<evidence type="ECO:0000313" key="1">
    <source>
        <dbReference type="EMBL" id="KAJ8894255.1"/>
    </source>
</evidence>
<gene>
    <name evidence="1" type="ORF">PR048_006867</name>
</gene>
<reference evidence="1 2" key="1">
    <citation type="submission" date="2023-02" db="EMBL/GenBank/DDBJ databases">
        <title>LHISI_Scaffold_Assembly.</title>
        <authorList>
            <person name="Stuart O.P."/>
            <person name="Cleave R."/>
            <person name="Magrath M.J.L."/>
            <person name="Mikheyev A.S."/>
        </authorList>
    </citation>
    <scope>NUCLEOTIDE SEQUENCE [LARGE SCALE GENOMIC DNA]</scope>
    <source>
        <strain evidence="1">Daus_M_001</strain>
        <tissue evidence="1">Leg muscle</tissue>
    </source>
</reference>
<evidence type="ECO:0000313" key="2">
    <source>
        <dbReference type="Proteomes" id="UP001159363"/>
    </source>
</evidence>
<keyword evidence="2" id="KW-1185">Reference proteome</keyword>
<proteinExistence type="predicted"/>
<comment type="caution">
    <text evidence="1">The sequence shown here is derived from an EMBL/GenBank/DDBJ whole genome shotgun (WGS) entry which is preliminary data.</text>
</comment>
<organism evidence="1 2">
    <name type="scientific">Dryococelus australis</name>
    <dbReference type="NCBI Taxonomy" id="614101"/>
    <lineage>
        <taxon>Eukaryota</taxon>
        <taxon>Metazoa</taxon>
        <taxon>Ecdysozoa</taxon>
        <taxon>Arthropoda</taxon>
        <taxon>Hexapoda</taxon>
        <taxon>Insecta</taxon>
        <taxon>Pterygota</taxon>
        <taxon>Neoptera</taxon>
        <taxon>Polyneoptera</taxon>
        <taxon>Phasmatodea</taxon>
        <taxon>Verophasmatodea</taxon>
        <taxon>Anareolatae</taxon>
        <taxon>Phasmatidae</taxon>
        <taxon>Eurycanthinae</taxon>
        <taxon>Dryococelus</taxon>
    </lineage>
</organism>
<protein>
    <recommendedName>
        <fullName evidence="3">DUF659 domain-containing protein</fullName>
    </recommendedName>
</protein>
<sequence>METYIEGSGDLPKAETLRQNYVPEIQAQHSEHTFFVGKKVAVICDEITLRKGVRAPEQQDLAFGSAKILSNAPGTECSRALLDTFIKYEINYNNIVCLVNDRACNMTKCVNSLELSHQNICYTSSVRIINSISFNYINFLKEKYPRNKTKHSRFPSPVLTRRNSCFLAVKYVQEFLQDLVQYCCTLGDFCGSHIFHQFVTISKVIHCQASFLVEHYQQVTSDVVEFESSKKPLSHNLCRKVNHLKNCFELSADGIVGDKT</sequence>
<dbReference type="Proteomes" id="UP001159363">
    <property type="component" value="Chromosome 2"/>
</dbReference>
<evidence type="ECO:0008006" key="3">
    <source>
        <dbReference type="Google" id="ProtNLM"/>
    </source>
</evidence>
<accession>A0ABQ9IC42</accession>
<name>A0ABQ9IC42_9NEOP</name>
<dbReference type="EMBL" id="JARBHB010000002">
    <property type="protein sequence ID" value="KAJ8894255.1"/>
    <property type="molecule type" value="Genomic_DNA"/>
</dbReference>